<dbReference type="PROSITE" id="PS00284">
    <property type="entry name" value="SERPIN"/>
    <property type="match status" value="1"/>
</dbReference>
<dbReference type="GO" id="GO:0005615">
    <property type="term" value="C:extracellular space"/>
    <property type="evidence" value="ECO:0007669"/>
    <property type="project" value="InterPro"/>
</dbReference>
<keyword evidence="4" id="KW-1185">Reference proteome</keyword>
<dbReference type="Gene3D" id="3.30.497.10">
    <property type="entry name" value="Antithrombin, subunit I, domain 2"/>
    <property type="match status" value="1"/>
</dbReference>
<dbReference type="STRING" id="928724.SacglDRAFT_01504"/>
<feature type="domain" description="Serpin" evidence="2">
    <location>
        <begin position="15"/>
        <end position="372"/>
    </location>
</feature>
<reference evidence="3 4" key="1">
    <citation type="submission" date="2011-09" db="EMBL/GenBank/DDBJ databases">
        <authorList>
            <consortium name="US DOE Joint Genome Institute (JGI-PGF)"/>
            <person name="Lucas S."/>
            <person name="Han J."/>
            <person name="Lapidus A."/>
            <person name="Cheng J.-F."/>
            <person name="Goodwin L."/>
            <person name="Pitluck S."/>
            <person name="Peters L."/>
            <person name="Land M.L."/>
            <person name="Hauser L."/>
            <person name="Brambilla E."/>
            <person name="Klenk H.-P."/>
            <person name="Woyke T.J."/>
        </authorList>
    </citation>
    <scope>NUCLEOTIDE SEQUENCE [LARGE SCALE GENOMIC DNA]</scope>
    <source>
        <strain evidence="3 4">K62</strain>
    </source>
</reference>
<dbReference type="PANTHER" id="PTHR11461:SF211">
    <property type="entry name" value="GH10112P-RELATED"/>
    <property type="match status" value="1"/>
</dbReference>
<comment type="similarity">
    <text evidence="1">Belongs to the serpin family.</text>
</comment>
<accession>I1D0F2</accession>
<dbReference type="Gene3D" id="2.30.39.10">
    <property type="entry name" value="Alpha-1-antitrypsin, domain 1"/>
    <property type="match status" value="1"/>
</dbReference>
<dbReference type="CDD" id="cd19590">
    <property type="entry name" value="serpin_thermopin-like"/>
    <property type="match status" value="1"/>
</dbReference>
<dbReference type="EMBL" id="CM001484">
    <property type="protein sequence ID" value="EIE98426.1"/>
    <property type="molecule type" value="Genomic_DNA"/>
</dbReference>
<name>I1D0F2_9PSEU</name>
<dbReference type="InterPro" id="IPR036186">
    <property type="entry name" value="Serpin_sf"/>
</dbReference>
<gene>
    <name evidence="3" type="ORF">SacglDRAFT_01504</name>
</gene>
<dbReference type="SMART" id="SM00093">
    <property type="entry name" value="SERPIN"/>
    <property type="match status" value="1"/>
</dbReference>
<evidence type="ECO:0000313" key="3">
    <source>
        <dbReference type="EMBL" id="EIE98426.1"/>
    </source>
</evidence>
<protein>
    <submittedName>
        <fullName evidence="3">Serine protease inhibitor</fullName>
    </submittedName>
</protein>
<reference evidence="4" key="2">
    <citation type="submission" date="2012-01" db="EMBL/GenBank/DDBJ databases">
        <title>Noncontiguous Finished sequence of chromosome of Saccharomonospora glauca K62.</title>
        <authorList>
            <consortium name="US DOE Joint Genome Institute"/>
            <person name="Lucas S."/>
            <person name="Han J."/>
            <person name="Lapidus A."/>
            <person name="Cheng J.-F."/>
            <person name="Goodwin L."/>
            <person name="Pitluck S."/>
            <person name="Peters L."/>
            <person name="Mikhailova N."/>
            <person name="Held B."/>
            <person name="Detter J.C."/>
            <person name="Han C."/>
            <person name="Tapia R."/>
            <person name="Land M."/>
            <person name="Hauser L."/>
            <person name="Kyrpides N."/>
            <person name="Ivanova N."/>
            <person name="Pagani I."/>
            <person name="Brambilla E.-M."/>
            <person name="Klenk H.-P."/>
            <person name="Woyke T."/>
        </authorList>
    </citation>
    <scope>NUCLEOTIDE SEQUENCE [LARGE SCALE GENOMIC DNA]</scope>
    <source>
        <strain evidence="4">K62</strain>
    </source>
</reference>
<dbReference type="Proteomes" id="UP000005087">
    <property type="component" value="Chromosome"/>
</dbReference>
<proteinExistence type="inferred from homology"/>
<dbReference type="MEROPS" id="I04.037"/>
<dbReference type="AlphaFoldDB" id="I1D0F2"/>
<dbReference type="OrthoDB" id="9764871at2"/>
<dbReference type="HOGENOM" id="CLU_023330_0_3_11"/>
<evidence type="ECO:0000259" key="2">
    <source>
        <dbReference type="SMART" id="SM00093"/>
    </source>
</evidence>
<dbReference type="SUPFAM" id="SSF56574">
    <property type="entry name" value="Serpins"/>
    <property type="match status" value="1"/>
</dbReference>
<dbReference type="InterPro" id="IPR023796">
    <property type="entry name" value="Serpin_dom"/>
</dbReference>
<dbReference type="InterPro" id="IPR023795">
    <property type="entry name" value="Serpin_CS"/>
</dbReference>
<dbReference type="GO" id="GO:0004867">
    <property type="term" value="F:serine-type endopeptidase inhibitor activity"/>
    <property type="evidence" value="ECO:0007669"/>
    <property type="project" value="InterPro"/>
</dbReference>
<dbReference type="RefSeq" id="WP_005463100.1">
    <property type="nucleotide sequence ID" value="NZ_CM001484.1"/>
</dbReference>
<dbReference type="InterPro" id="IPR042185">
    <property type="entry name" value="Serpin_sf_2"/>
</dbReference>
<dbReference type="Pfam" id="PF00079">
    <property type="entry name" value="Serpin"/>
    <property type="match status" value="1"/>
</dbReference>
<dbReference type="eggNOG" id="COG4826">
    <property type="taxonomic scope" value="Bacteria"/>
</dbReference>
<evidence type="ECO:0000313" key="4">
    <source>
        <dbReference type="Proteomes" id="UP000005087"/>
    </source>
</evidence>
<dbReference type="InterPro" id="IPR000215">
    <property type="entry name" value="Serpin_fam"/>
</dbReference>
<dbReference type="PANTHER" id="PTHR11461">
    <property type="entry name" value="SERINE PROTEASE INHIBITOR, SERPIN"/>
    <property type="match status" value="1"/>
</dbReference>
<dbReference type="InterPro" id="IPR042178">
    <property type="entry name" value="Serpin_sf_1"/>
</dbReference>
<organism evidence="3 4">
    <name type="scientific">Saccharomonospora glauca K62</name>
    <dbReference type="NCBI Taxonomy" id="928724"/>
    <lineage>
        <taxon>Bacteria</taxon>
        <taxon>Bacillati</taxon>
        <taxon>Actinomycetota</taxon>
        <taxon>Actinomycetes</taxon>
        <taxon>Pseudonocardiales</taxon>
        <taxon>Pseudonocardiaceae</taxon>
        <taxon>Saccharomonospora</taxon>
    </lineage>
</organism>
<evidence type="ECO:0000256" key="1">
    <source>
        <dbReference type="RuleBase" id="RU000411"/>
    </source>
</evidence>
<sequence length="372" mass="39606">MPVSDVATTHLEFTLALHKALTAPGVNACFSPYSVASALALVTRAAREETAAEPAALLASSVDRVDGVVEWLGEAAALDAPHSGEDTPSLAVSTTLWVWNELPIKSGFTDALAAWPAGAVREAPFVKDPEGARTEINADVARTTHDLIPELLPRGTIVEDTVASLVSALYLKAGWVSAFRRSDTAEDDFHTPSGTVRVPMMRGTKRLGYAAVDGWQLVDLPAVGGVTASVLLPDRPLEEAEPELDAAAVTALLDARREAMVRLRLPRLTVDVRCALREALGTLGVRRMFDADADFGELTDDPRLTVTDVIHQSVLRLDEDGLEGAAATAALFGIVSAPAGEPVTVTVDRPFLLLVRHRATGALYFLARVVRP</sequence>